<dbReference type="Gene3D" id="3.90.1170.50">
    <property type="entry name" value="Aldehyde oxidase/xanthine dehydrogenase, a/b hammerhead"/>
    <property type="match status" value="1"/>
</dbReference>
<feature type="domain" description="Aldehyde oxidase/xanthine dehydrogenase a/b hammerhead" evidence="2">
    <location>
        <begin position="204"/>
        <end position="281"/>
    </location>
</feature>
<feature type="transmembrane region" description="Helical" evidence="1">
    <location>
        <begin position="7"/>
        <end position="26"/>
    </location>
</feature>
<dbReference type="PANTHER" id="PTHR47495">
    <property type="entry name" value="ALDEHYDE DEHYDROGENASE"/>
    <property type="match status" value="1"/>
</dbReference>
<dbReference type="InterPro" id="IPR000674">
    <property type="entry name" value="Ald_Oxase/Xan_DH_a/b"/>
</dbReference>
<keyword evidence="4" id="KW-1185">Reference proteome</keyword>
<comment type="caution">
    <text evidence="3">The sequence shown here is derived from an EMBL/GenBank/DDBJ whole genome shotgun (WGS) entry which is preliminary data.</text>
</comment>
<dbReference type="SMART" id="SM01008">
    <property type="entry name" value="Ald_Xan_dh_C"/>
    <property type="match status" value="1"/>
</dbReference>
<keyword evidence="1" id="KW-0812">Transmembrane</keyword>
<dbReference type="EMBL" id="JAMGBD010000001">
    <property type="protein sequence ID" value="MCL6683581.1"/>
    <property type="molecule type" value="Genomic_DNA"/>
</dbReference>
<evidence type="ECO:0000313" key="4">
    <source>
        <dbReference type="Proteomes" id="UP001165363"/>
    </source>
</evidence>
<dbReference type="SUPFAM" id="SSF56003">
    <property type="entry name" value="Molybdenum cofactor-binding domain"/>
    <property type="match status" value="2"/>
</dbReference>
<name>A0ABT0RLQ7_9SPHN</name>
<reference evidence="3" key="1">
    <citation type="submission" date="2022-05" db="EMBL/GenBank/DDBJ databases">
        <authorList>
            <person name="Jo J.-H."/>
            <person name="Im W.-T."/>
        </authorList>
    </citation>
    <scope>NUCLEOTIDE SEQUENCE</scope>
    <source>
        <strain evidence="3">SE158</strain>
    </source>
</reference>
<dbReference type="InterPro" id="IPR008274">
    <property type="entry name" value="AldOxase/xan_DH_MoCoBD1"/>
</dbReference>
<dbReference type="PIRSF" id="PIRSF036389">
    <property type="entry name" value="IOR_B"/>
    <property type="match status" value="1"/>
</dbReference>
<dbReference type="InterPro" id="IPR052516">
    <property type="entry name" value="N-heterocyclic_Hydroxylase"/>
</dbReference>
<keyword evidence="1" id="KW-0472">Membrane</keyword>
<evidence type="ECO:0000256" key="1">
    <source>
        <dbReference type="SAM" id="Phobius"/>
    </source>
</evidence>
<dbReference type="Gene3D" id="3.30.365.10">
    <property type="entry name" value="Aldehyde oxidase/xanthine dehydrogenase, molybdopterin binding domain"/>
    <property type="match status" value="3"/>
</dbReference>
<proteinExistence type="predicted"/>
<protein>
    <submittedName>
        <fullName evidence="3">Molybdopterin-dependent oxidoreductase</fullName>
    </submittedName>
</protein>
<evidence type="ECO:0000259" key="2">
    <source>
        <dbReference type="SMART" id="SM01008"/>
    </source>
</evidence>
<accession>A0ABT0RLQ7</accession>
<dbReference type="Pfam" id="PF20256">
    <property type="entry name" value="MoCoBD_2"/>
    <property type="match status" value="2"/>
</dbReference>
<sequence>MKPIDRRTMLIGGGAGIGLVVAFSLWPRELGSALSAGKDEKVFGHYLKIATDGQVTVAVPQAETGQGIWTGLAQLVADELGADWENVAVVPAPDAPVYRNAMLDGRVTAGATSIRAFEGPLRQAGATARDLLVRAAAKKWGVAAAECTVRNGFVSHEDRRAAIGELAAAAAGLSARDDVEVRAWGAGGLVGQPLPRLDLPAKSDGSLRFAGDVRLPNMVLAAVRVAPPGGELKAFSRSAAERQPGAQQVIAAKGWLAAIGETWWAAEKALQAGQPHFSGHGRGARPDEAADFETIFDQGDFDKAVGSARALGAAYRIAPSQHLGLEPMAATARLANGRLEVWAPVQDYDAAHRAAADAAGLKPSAVTLYPMPVGDGGGAAMQADVIPIAVELAKRTGKPVQLTLSANGSQNHDRPRSPLLARMAGLPSPNGAVQAWSARLAVAGNAKIENAVPSYAIPSIRVGRSNTELPFETAYMRGGLEALAGFATESFVDEMARALNADPFVFRMGMLGGSVRLAKCLTAVTAIGGWDGGGKGSTMGVAASSAFGSHIALLVQAGVGPDQKIQVERMVAAVDCGRIVNPNLVRQQVEGSLLHALDLATTPAPEFIAGMPVARPLGGLGLRRLSPVPKVEIELIGSRETAGGVSGLGHLVCAAAVANALASGTGRRLRKLPFDLMAA</sequence>
<dbReference type="Proteomes" id="UP001165363">
    <property type="component" value="Unassembled WGS sequence"/>
</dbReference>
<dbReference type="InterPro" id="IPR012368">
    <property type="entry name" value="OxRdtase_Mopterin-bd_su_IorB"/>
</dbReference>
<dbReference type="InterPro" id="IPR046867">
    <property type="entry name" value="AldOxase/xan_DH_MoCoBD2"/>
</dbReference>
<evidence type="ECO:0000313" key="3">
    <source>
        <dbReference type="EMBL" id="MCL6683581.1"/>
    </source>
</evidence>
<dbReference type="RefSeq" id="WP_249847614.1">
    <property type="nucleotide sequence ID" value="NZ_JAMGBD010000001.1"/>
</dbReference>
<dbReference type="InterPro" id="IPR037165">
    <property type="entry name" value="AldOxase/xan_DH_Mopterin-bd_sf"/>
</dbReference>
<dbReference type="PANTHER" id="PTHR47495:SF2">
    <property type="entry name" value="ALDEHYDE DEHYDROGENASE"/>
    <property type="match status" value="1"/>
</dbReference>
<gene>
    <name evidence="3" type="ORF">LZ536_06660</name>
</gene>
<dbReference type="Pfam" id="PF02738">
    <property type="entry name" value="MoCoBD_1"/>
    <property type="match status" value="1"/>
</dbReference>
<organism evidence="3 4">
    <name type="scientific">Sphingomonas alba</name>
    <dbReference type="NCBI Taxonomy" id="2908208"/>
    <lineage>
        <taxon>Bacteria</taxon>
        <taxon>Pseudomonadati</taxon>
        <taxon>Pseudomonadota</taxon>
        <taxon>Alphaproteobacteria</taxon>
        <taxon>Sphingomonadales</taxon>
        <taxon>Sphingomonadaceae</taxon>
        <taxon>Sphingomonas</taxon>
    </lineage>
</organism>
<keyword evidence="1" id="KW-1133">Transmembrane helix</keyword>